<dbReference type="Proteomes" id="UP000799766">
    <property type="component" value="Unassembled WGS sequence"/>
</dbReference>
<evidence type="ECO:0000256" key="6">
    <source>
        <dbReference type="SAM" id="Phobius"/>
    </source>
</evidence>
<evidence type="ECO:0000256" key="1">
    <source>
        <dbReference type="ARBA" id="ARBA00004141"/>
    </source>
</evidence>
<feature type="region of interest" description="Disordered" evidence="5">
    <location>
        <begin position="456"/>
        <end position="503"/>
    </location>
</feature>
<evidence type="ECO:0000259" key="7">
    <source>
        <dbReference type="Pfam" id="PF00892"/>
    </source>
</evidence>
<dbReference type="AlphaFoldDB" id="A0A6A6PBE4"/>
<feature type="transmembrane region" description="Helical" evidence="6">
    <location>
        <begin position="431"/>
        <end position="449"/>
    </location>
</feature>
<gene>
    <name evidence="8" type="ORF">BDY21DRAFT_278912</name>
</gene>
<evidence type="ECO:0000256" key="2">
    <source>
        <dbReference type="ARBA" id="ARBA00022692"/>
    </source>
</evidence>
<reference evidence="8" key="1">
    <citation type="journal article" date="2020" name="Stud. Mycol.">
        <title>101 Dothideomycetes genomes: a test case for predicting lifestyles and emergence of pathogens.</title>
        <authorList>
            <person name="Haridas S."/>
            <person name="Albert R."/>
            <person name="Binder M."/>
            <person name="Bloem J."/>
            <person name="Labutti K."/>
            <person name="Salamov A."/>
            <person name="Andreopoulos B."/>
            <person name="Baker S."/>
            <person name="Barry K."/>
            <person name="Bills G."/>
            <person name="Bluhm B."/>
            <person name="Cannon C."/>
            <person name="Castanera R."/>
            <person name="Culley D."/>
            <person name="Daum C."/>
            <person name="Ezra D."/>
            <person name="Gonzalez J."/>
            <person name="Henrissat B."/>
            <person name="Kuo A."/>
            <person name="Liang C."/>
            <person name="Lipzen A."/>
            <person name="Lutzoni F."/>
            <person name="Magnuson J."/>
            <person name="Mondo S."/>
            <person name="Nolan M."/>
            <person name="Ohm R."/>
            <person name="Pangilinan J."/>
            <person name="Park H.-J."/>
            <person name="Ramirez L."/>
            <person name="Alfaro M."/>
            <person name="Sun H."/>
            <person name="Tritt A."/>
            <person name="Yoshinaga Y."/>
            <person name="Zwiers L.-H."/>
            <person name="Turgeon B."/>
            <person name="Goodwin S."/>
            <person name="Spatafora J."/>
            <person name="Crous P."/>
            <person name="Grigoriev I."/>
        </authorList>
    </citation>
    <scope>NUCLEOTIDE SEQUENCE</scope>
    <source>
        <strain evidence="8">ATCC 16933</strain>
    </source>
</reference>
<organism evidence="8 9">
    <name type="scientific">Lineolata rhizophorae</name>
    <dbReference type="NCBI Taxonomy" id="578093"/>
    <lineage>
        <taxon>Eukaryota</taxon>
        <taxon>Fungi</taxon>
        <taxon>Dikarya</taxon>
        <taxon>Ascomycota</taxon>
        <taxon>Pezizomycotina</taxon>
        <taxon>Dothideomycetes</taxon>
        <taxon>Dothideomycetes incertae sedis</taxon>
        <taxon>Lineolatales</taxon>
        <taxon>Lineolataceae</taxon>
        <taxon>Lineolata</taxon>
    </lineage>
</organism>
<dbReference type="Pfam" id="PF00892">
    <property type="entry name" value="EamA"/>
    <property type="match status" value="2"/>
</dbReference>
<feature type="domain" description="EamA" evidence="7">
    <location>
        <begin position="317"/>
        <end position="447"/>
    </location>
</feature>
<feature type="transmembrane region" description="Helical" evidence="6">
    <location>
        <begin position="313"/>
        <end position="335"/>
    </location>
</feature>
<dbReference type="InterPro" id="IPR000620">
    <property type="entry name" value="EamA_dom"/>
</dbReference>
<proteinExistence type="predicted"/>
<sequence length="503" mass="53580">MDKLEVPSDYDDSESRLSDKPSGGTDGQEQYIAHNHQHLSVPFNGSIRAPSPDTLSNLSADEYAQLRRQSHSPGSRYHGSSTPSSTGVKAKLYEFWVRNKGLALVLLSQAFGVLMNVFTRILEVEGNHGKGFDPFQVLFARMSITFILSTLYMWWTKTEDFPLGKKEVRSLLVARGLTGFFGVFGMYYSLLYLPLADATVLTFLAPSLACFACSILINEPFTRMEQLAAAVSFVGVVLIARPVSLFEALTSSVDSTHAPPASGVTDAATSATTTSIAAASAVAVAAVNGNSTAVETSGARNYYGDPTPAQRGVAVGVAMLGVLGAAGAYTTIRWIGKRAHPLISVNYFAAWCTIVSVVVQIAVPGIGFLLPSDGREWLLLGGLGLAGFIMQFLLAAGLQYEKSSRATNMVYVQMLFALAGDKLVFGQTPGALSIVGSSLILGSAIYVAVHKEGAGGKTNGRERGEGRGSGGDEERGLMEGADLDDGESNRRPVQEIQLRTIRV</sequence>
<keyword evidence="2 6" id="KW-0812">Transmembrane</keyword>
<dbReference type="OrthoDB" id="306876at2759"/>
<feature type="transmembrane region" description="Helical" evidence="6">
    <location>
        <begin position="377"/>
        <end position="396"/>
    </location>
</feature>
<keyword evidence="3 6" id="KW-1133">Transmembrane helix</keyword>
<dbReference type="SUPFAM" id="SSF103481">
    <property type="entry name" value="Multidrug resistance efflux transporter EmrE"/>
    <property type="match status" value="2"/>
</dbReference>
<dbReference type="EMBL" id="MU001671">
    <property type="protein sequence ID" value="KAF2461260.1"/>
    <property type="molecule type" value="Genomic_DNA"/>
</dbReference>
<keyword evidence="4 6" id="KW-0472">Membrane</keyword>
<evidence type="ECO:0000256" key="3">
    <source>
        <dbReference type="ARBA" id="ARBA00022989"/>
    </source>
</evidence>
<feature type="transmembrane region" description="Helical" evidence="6">
    <location>
        <begin position="200"/>
        <end position="218"/>
    </location>
</feature>
<comment type="subcellular location">
    <subcellularLocation>
        <location evidence="1">Membrane</location>
        <topology evidence="1">Multi-pass membrane protein</topology>
    </subcellularLocation>
</comment>
<feature type="transmembrane region" description="Helical" evidence="6">
    <location>
        <begin position="347"/>
        <end position="371"/>
    </location>
</feature>
<feature type="transmembrane region" description="Helical" evidence="6">
    <location>
        <begin position="138"/>
        <end position="156"/>
    </location>
</feature>
<accession>A0A6A6PBE4</accession>
<dbReference type="GO" id="GO:0016020">
    <property type="term" value="C:membrane"/>
    <property type="evidence" value="ECO:0007669"/>
    <property type="project" value="UniProtKB-SubCell"/>
</dbReference>
<dbReference type="PANTHER" id="PTHR22911:SF6">
    <property type="entry name" value="SOLUTE CARRIER FAMILY 35 MEMBER G1"/>
    <property type="match status" value="1"/>
</dbReference>
<keyword evidence="9" id="KW-1185">Reference proteome</keyword>
<evidence type="ECO:0000313" key="8">
    <source>
        <dbReference type="EMBL" id="KAF2461260.1"/>
    </source>
</evidence>
<evidence type="ECO:0000313" key="9">
    <source>
        <dbReference type="Proteomes" id="UP000799766"/>
    </source>
</evidence>
<feature type="transmembrane region" description="Helical" evidence="6">
    <location>
        <begin position="101"/>
        <end position="118"/>
    </location>
</feature>
<feature type="compositionally biased region" description="Basic and acidic residues" evidence="5">
    <location>
        <begin position="456"/>
        <end position="477"/>
    </location>
</feature>
<name>A0A6A6PBE4_9PEZI</name>
<feature type="transmembrane region" description="Helical" evidence="6">
    <location>
        <begin position="227"/>
        <end position="246"/>
    </location>
</feature>
<feature type="domain" description="EamA" evidence="7">
    <location>
        <begin position="100"/>
        <end position="240"/>
    </location>
</feature>
<protein>
    <recommendedName>
        <fullName evidence="7">EamA domain-containing protein</fullName>
    </recommendedName>
</protein>
<feature type="region of interest" description="Disordered" evidence="5">
    <location>
        <begin position="1"/>
        <end position="30"/>
    </location>
</feature>
<dbReference type="InterPro" id="IPR037185">
    <property type="entry name" value="EmrE-like"/>
</dbReference>
<evidence type="ECO:0000256" key="4">
    <source>
        <dbReference type="ARBA" id="ARBA00023136"/>
    </source>
</evidence>
<dbReference type="PANTHER" id="PTHR22911">
    <property type="entry name" value="ACYL-MALONYL CONDENSING ENZYME-RELATED"/>
    <property type="match status" value="1"/>
</dbReference>
<feature type="transmembrane region" description="Helical" evidence="6">
    <location>
        <begin position="168"/>
        <end position="188"/>
    </location>
</feature>
<evidence type="ECO:0000256" key="5">
    <source>
        <dbReference type="SAM" id="MobiDB-lite"/>
    </source>
</evidence>